<evidence type="ECO:0000256" key="1">
    <source>
        <dbReference type="ARBA" id="ARBA00022553"/>
    </source>
</evidence>
<sequence>MAKKILVIDDDPTTVKYLVSVLKNNGFETCEAYDGVEAMAVLQREKPDLITLDLEMPEEWGTRFYRKLRKQGGELRDTPVLIISAMPSRHLSVRDVVGYLSKPFDPDEVIDIINQNT</sequence>
<name>A0A7W0C9E4_9BACT</name>
<dbReference type="SUPFAM" id="SSF52172">
    <property type="entry name" value="CheY-like"/>
    <property type="match status" value="1"/>
</dbReference>
<gene>
    <name evidence="4" type="ORF">HNR65_001899</name>
</gene>
<feature type="domain" description="Response regulatory" evidence="3">
    <location>
        <begin position="4"/>
        <end position="117"/>
    </location>
</feature>
<protein>
    <submittedName>
        <fullName evidence="4">CheY-like chemotaxis protein</fullName>
    </submittedName>
</protein>
<dbReference type="Proteomes" id="UP000525298">
    <property type="component" value="Unassembled WGS sequence"/>
</dbReference>
<dbReference type="EMBL" id="JACDUS010000004">
    <property type="protein sequence ID" value="MBA2881572.1"/>
    <property type="molecule type" value="Genomic_DNA"/>
</dbReference>
<dbReference type="Gene3D" id="3.40.50.2300">
    <property type="match status" value="1"/>
</dbReference>
<dbReference type="GO" id="GO:0000160">
    <property type="term" value="P:phosphorelay signal transduction system"/>
    <property type="evidence" value="ECO:0007669"/>
    <property type="project" value="InterPro"/>
</dbReference>
<dbReference type="AlphaFoldDB" id="A0A7W0C9E4"/>
<keyword evidence="5" id="KW-1185">Reference proteome</keyword>
<organism evidence="4 5">
    <name type="scientific">Desulfosalsimonas propionicica</name>
    <dbReference type="NCBI Taxonomy" id="332175"/>
    <lineage>
        <taxon>Bacteria</taxon>
        <taxon>Pseudomonadati</taxon>
        <taxon>Thermodesulfobacteriota</taxon>
        <taxon>Desulfobacteria</taxon>
        <taxon>Desulfobacterales</taxon>
        <taxon>Desulfosalsimonadaceae</taxon>
        <taxon>Desulfosalsimonas</taxon>
    </lineage>
</organism>
<dbReference type="PANTHER" id="PTHR44591">
    <property type="entry name" value="STRESS RESPONSE REGULATOR PROTEIN 1"/>
    <property type="match status" value="1"/>
</dbReference>
<dbReference type="InterPro" id="IPR001789">
    <property type="entry name" value="Sig_transdc_resp-reg_receiver"/>
</dbReference>
<evidence type="ECO:0000259" key="3">
    <source>
        <dbReference type="PROSITE" id="PS50110"/>
    </source>
</evidence>
<comment type="caution">
    <text evidence="4">The sequence shown here is derived from an EMBL/GenBank/DDBJ whole genome shotgun (WGS) entry which is preliminary data.</text>
</comment>
<dbReference type="InterPro" id="IPR050595">
    <property type="entry name" value="Bact_response_regulator"/>
</dbReference>
<dbReference type="SMART" id="SM00448">
    <property type="entry name" value="REC"/>
    <property type="match status" value="1"/>
</dbReference>
<dbReference type="InterPro" id="IPR011006">
    <property type="entry name" value="CheY-like_superfamily"/>
</dbReference>
<evidence type="ECO:0000256" key="2">
    <source>
        <dbReference type="PROSITE-ProRule" id="PRU00169"/>
    </source>
</evidence>
<evidence type="ECO:0000313" key="5">
    <source>
        <dbReference type="Proteomes" id="UP000525298"/>
    </source>
</evidence>
<dbReference type="PANTHER" id="PTHR44591:SF3">
    <property type="entry name" value="RESPONSE REGULATORY DOMAIN-CONTAINING PROTEIN"/>
    <property type="match status" value="1"/>
</dbReference>
<evidence type="ECO:0000313" key="4">
    <source>
        <dbReference type="EMBL" id="MBA2881572.1"/>
    </source>
</evidence>
<accession>A0A7W0C9E4</accession>
<feature type="modified residue" description="4-aspartylphosphate" evidence="2">
    <location>
        <position position="53"/>
    </location>
</feature>
<dbReference type="Pfam" id="PF00072">
    <property type="entry name" value="Response_reg"/>
    <property type="match status" value="1"/>
</dbReference>
<dbReference type="NCBIfam" id="NF045717">
    <property type="entry name" value="DVU0259_DivK"/>
    <property type="match status" value="1"/>
</dbReference>
<proteinExistence type="predicted"/>
<reference evidence="4 5" key="1">
    <citation type="submission" date="2020-07" db="EMBL/GenBank/DDBJ databases">
        <title>Genomic Encyclopedia of Type Strains, Phase IV (KMG-IV): sequencing the most valuable type-strain genomes for metagenomic binning, comparative biology and taxonomic classification.</title>
        <authorList>
            <person name="Goeker M."/>
        </authorList>
    </citation>
    <scope>NUCLEOTIDE SEQUENCE [LARGE SCALE GENOMIC DNA]</scope>
    <source>
        <strain evidence="4 5">DSM 17721</strain>
    </source>
</reference>
<dbReference type="PROSITE" id="PS50110">
    <property type="entry name" value="RESPONSE_REGULATORY"/>
    <property type="match status" value="1"/>
</dbReference>
<dbReference type="InterPro" id="IPR054815">
    <property type="entry name" value="DVU0259-like"/>
</dbReference>
<keyword evidence="1 2" id="KW-0597">Phosphoprotein</keyword>
<dbReference type="RefSeq" id="WP_181551217.1">
    <property type="nucleotide sequence ID" value="NZ_JACDUS010000004.1"/>
</dbReference>